<keyword evidence="1" id="KW-0175">Coiled coil</keyword>
<protein>
    <submittedName>
        <fullName evidence="3">Uncharacterized protein</fullName>
    </submittedName>
</protein>
<keyword evidence="2" id="KW-0472">Membrane</keyword>
<gene>
    <name evidence="3" type="ORF">ACFQ1X_15595</name>
</gene>
<proteinExistence type="predicted"/>
<evidence type="ECO:0000256" key="2">
    <source>
        <dbReference type="SAM" id="Phobius"/>
    </source>
</evidence>
<sequence>MKNLIALSPILLMLFLAVLITAVIFFIAKRSSRSEKITEYERRIQALEEENRRLKETQRHQ</sequence>
<dbReference type="EMBL" id="JBHTKI010000042">
    <property type="protein sequence ID" value="MFD1032854.1"/>
    <property type="molecule type" value="Genomic_DNA"/>
</dbReference>
<dbReference type="Proteomes" id="UP001597109">
    <property type="component" value="Unassembled WGS sequence"/>
</dbReference>
<reference evidence="4" key="1">
    <citation type="journal article" date="2019" name="Int. J. Syst. Evol. Microbiol.">
        <title>The Global Catalogue of Microorganisms (GCM) 10K type strain sequencing project: providing services to taxonomists for standard genome sequencing and annotation.</title>
        <authorList>
            <consortium name="The Broad Institute Genomics Platform"/>
            <consortium name="The Broad Institute Genome Sequencing Center for Infectious Disease"/>
            <person name="Wu L."/>
            <person name="Ma J."/>
        </authorList>
    </citation>
    <scope>NUCLEOTIDE SEQUENCE [LARGE SCALE GENOMIC DNA]</scope>
    <source>
        <strain evidence="4">CCUG 56756</strain>
    </source>
</reference>
<evidence type="ECO:0000256" key="1">
    <source>
        <dbReference type="SAM" id="Coils"/>
    </source>
</evidence>
<feature type="coiled-coil region" evidence="1">
    <location>
        <begin position="30"/>
        <end position="60"/>
    </location>
</feature>
<feature type="transmembrane region" description="Helical" evidence="2">
    <location>
        <begin position="6"/>
        <end position="28"/>
    </location>
</feature>
<evidence type="ECO:0000313" key="4">
    <source>
        <dbReference type="Proteomes" id="UP001597109"/>
    </source>
</evidence>
<name>A0ABW3LEX0_9BACL</name>
<keyword evidence="4" id="KW-1185">Reference proteome</keyword>
<comment type="caution">
    <text evidence="3">The sequence shown here is derived from an EMBL/GenBank/DDBJ whole genome shotgun (WGS) entry which is preliminary data.</text>
</comment>
<accession>A0ABW3LEX0</accession>
<evidence type="ECO:0000313" key="3">
    <source>
        <dbReference type="EMBL" id="MFD1032854.1"/>
    </source>
</evidence>
<keyword evidence="2" id="KW-0812">Transmembrane</keyword>
<keyword evidence="2" id="KW-1133">Transmembrane helix</keyword>
<dbReference type="RefSeq" id="WP_144841669.1">
    <property type="nucleotide sequence ID" value="NZ_JBHTKI010000042.1"/>
</dbReference>
<organism evidence="3 4">
    <name type="scientific">Metaplanococcus flavidus</name>
    <dbReference type="NCBI Taxonomy" id="569883"/>
    <lineage>
        <taxon>Bacteria</taxon>
        <taxon>Bacillati</taxon>
        <taxon>Bacillota</taxon>
        <taxon>Bacilli</taxon>
        <taxon>Bacillales</taxon>
        <taxon>Caryophanaceae</taxon>
        <taxon>Metaplanococcus</taxon>
    </lineage>
</organism>